<name>A0AAW8DBA3_9MICC</name>
<organism evidence="1 4">
    <name type="scientific">Arthrobacter bambusae</name>
    <dbReference type="NCBI Taxonomy" id="1338426"/>
    <lineage>
        <taxon>Bacteria</taxon>
        <taxon>Bacillati</taxon>
        <taxon>Actinomycetota</taxon>
        <taxon>Actinomycetes</taxon>
        <taxon>Micrococcales</taxon>
        <taxon>Micrococcaceae</taxon>
        <taxon>Arthrobacter</taxon>
    </lineage>
</organism>
<dbReference type="EMBL" id="JAUSTF010000002">
    <property type="protein sequence ID" value="MDQ0180185.1"/>
    <property type="molecule type" value="Genomic_DNA"/>
</dbReference>
<dbReference type="AlphaFoldDB" id="A0AAW8DBA3"/>
<gene>
    <name evidence="1" type="ORF">J2S90_000102</name>
    <name evidence="2" type="ORF">J2S93_001601</name>
</gene>
<dbReference type="EMBL" id="JAUSRG010000001">
    <property type="protein sequence ID" value="MDP9903162.1"/>
    <property type="molecule type" value="Genomic_DNA"/>
</dbReference>
<accession>A0AAW8DBA3</accession>
<evidence type="ECO:0000313" key="4">
    <source>
        <dbReference type="Proteomes" id="UP001242995"/>
    </source>
</evidence>
<evidence type="ECO:0000313" key="1">
    <source>
        <dbReference type="EMBL" id="MDP9903162.1"/>
    </source>
</evidence>
<comment type="caution">
    <text evidence="1">The sequence shown here is derived from an EMBL/GenBank/DDBJ whole genome shotgun (WGS) entry which is preliminary data.</text>
</comment>
<keyword evidence="3" id="KW-1185">Reference proteome</keyword>
<sequence>MANQPFVLCECCALKLNNDDESGCRDYHGHGHDSLDVLAGTVISQGPHVWDGKLDLTCHGHKDGVVHPGGAFWVAEIMS</sequence>
<evidence type="ECO:0000313" key="3">
    <source>
        <dbReference type="Proteomes" id="UP001230951"/>
    </source>
</evidence>
<protein>
    <submittedName>
        <fullName evidence="1">Uncharacterized protein</fullName>
    </submittedName>
</protein>
<evidence type="ECO:0000313" key="2">
    <source>
        <dbReference type="EMBL" id="MDQ0180185.1"/>
    </source>
</evidence>
<dbReference type="RefSeq" id="WP_306958785.1">
    <property type="nucleotide sequence ID" value="NZ_JAUSRG010000001.1"/>
</dbReference>
<reference evidence="1 3" key="1">
    <citation type="submission" date="2023-07" db="EMBL/GenBank/DDBJ databases">
        <title>Sorghum-associated microbial communities from plants grown in Nebraska, USA.</title>
        <authorList>
            <person name="Schachtman D."/>
        </authorList>
    </citation>
    <scope>NUCLEOTIDE SEQUENCE</scope>
    <source>
        <strain evidence="1">DS1006</strain>
        <strain evidence="2 3">DS1016</strain>
    </source>
</reference>
<dbReference type="Proteomes" id="UP001230951">
    <property type="component" value="Unassembled WGS sequence"/>
</dbReference>
<dbReference type="Proteomes" id="UP001242995">
    <property type="component" value="Unassembled WGS sequence"/>
</dbReference>
<proteinExistence type="predicted"/>